<proteinExistence type="predicted"/>
<evidence type="ECO:0000313" key="3">
    <source>
        <dbReference type="Proteomes" id="UP000580250"/>
    </source>
</evidence>
<reference evidence="2 3" key="1">
    <citation type="submission" date="2020-08" db="EMBL/GenBank/DDBJ databases">
        <authorList>
            <person name="Koutsovoulos G."/>
            <person name="Danchin GJ E."/>
        </authorList>
    </citation>
    <scope>NUCLEOTIDE SEQUENCE [LARGE SCALE GENOMIC DNA]</scope>
</reference>
<evidence type="ECO:0000313" key="2">
    <source>
        <dbReference type="EMBL" id="CAD2167720.1"/>
    </source>
</evidence>
<accession>A0A6V7UYI3</accession>
<name>A0A6V7UYI3_MELEN</name>
<gene>
    <name evidence="2" type="ORF">MENT_LOCUS19026</name>
</gene>
<feature type="transmembrane region" description="Helical" evidence="1">
    <location>
        <begin position="221"/>
        <end position="247"/>
    </location>
</feature>
<sequence length="310" mass="35430">MSSNLTTTTTQQPQEPPQIFINIAYILSILELIIHPFILSISLFNLLILIKNNILHQNLRVLLIGQSLTIILFETQREILVSQKIVSGDILNPGFITLQMIAVFTVSCEALLGHALFLERLIAFLFFKIYEKHNKPYYGIIANILIFVYSILCGFTMSKSWDITPLLILQLFIGILANFAEILLSENIRTSNQLFPVFICHFIRNLSIPIVAIEICLNMPSYIISITFILVYILGSSLNGIIELIIITHHPSLKKNFIKIIQLLKFRKPNRVDVLKENVALPRTINGNPLLNSNEFEKTFFHVKRCLELI</sequence>
<protein>
    <submittedName>
        <fullName evidence="2">Uncharacterized protein</fullName>
    </submittedName>
</protein>
<feature type="transmembrane region" description="Helical" evidence="1">
    <location>
        <begin position="96"/>
        <end position="117"/>
    </location>
</feature>
<keyword evidence="1" id="KW-1133">Transmembrane helix</keyword>
<feature type="transmembrane region" description="Helical" evidence="1">
    <location>
        <begin position="163"/>
        <end position="183"/>
    </location>
</feature>
<feature type="transmembrane region" description="Helical" evidence="1">
    <location>
        <begin position="195"/>
        <end position="215"/>
    </location>
</feature>
<dbReference type="OrthoDB" id="5819751at2759"/>
<dbReference type="EMBL" id="CAJEWN010000131">
    <property type="protein sequence ID" value="CAD2167720.1"/>
    <property type="molecule type" value="Genomic_DNA"/>
</dbReference>
<dbReference type="Proteomes" id="UP000580250">
    <property type="component" value="Unassembled WGS sequence"/>
</dbReference>
<keyword evidence="1" id="KW-0472">Membrane</keyword>
<feature type="transmembrane region" description="Helical" evidence="1">
    <location>
        <begin position="137"/>
        <end position="157"/>
    </location>
</feature>
<dbReference type="AlphaFoldDB" id="A0A6V7UYI3"/>
<comment type="caution">
    <text evidence="2">The sequence shown here is derived from an EMBL/GenBank/DDBJ whole genome shotgun (WGS) entry which is preliminary data.</text>
</comment>
<evidence type="ECO:0000256" key="1">
    <source>
        <dbReference type="SAM" id="Phobius"/>
    </source>
</evidence>
<feature type="transmembrane region" description="Helical" evidence="1">
    <location>
        <begin position="20"/>
        <end position="47"/>
    </location>
</feature>
<keyword evidence="1" id="KW-0812">Transmembrane</keyword>
<organism evidence="2 3">
    <name type="scientific">Meloidogyne enterolobii</name>
    <name type="common">Root-knot nematode worm</name>
    <name type="synonym">Meloidogyne mayaguensis</name>
    <dbReference type="NCBI Taxonomy" id="390850"/>
    <lineage>
        <taxon>Eukaryota</taxon>
        <taxon>Metazoa</taxon>
        <taxon>Ecdysozoa</taxon>
        <taxon>Nematoda</taxon>
        <taxon>Chromadorea</taxon>
        <taxon>Rhabditida</taxon>
        <taxon>Tylenchina</taxon>
        <taxon>Tylenchomorpha</taxon>
        <taxon>Tylenchoidea</taxon>
        <taxon>Meloidogynidae</taxon>
        <taxon>Meloidogyninae</taxon>
        <taxon>Meloidogyne</taxon>
    </lineage>
</organism>